<feature type="region of interest" description="Disordered" evidence="1">
    <location>
        <begin position="55"/>
        <end position="76"/>
    </location>
</feature>
<dbReference type="EMBL" id="FMDN01000010">
    <property type="protein sequence ID" value="SCG56911.1"/>
    <property type="molecule type" value="Genomic_DNA"/>
</dbReference>
<dbReference type="AlphaFoldDB" id="A0A1C5IFY0"/>
<evidence type="ECO:0000313" key="3">
    <source>
        <dbReference type="Proteomes" id="UP000199408"/>
    </source>
</evidence>
<feature type="region of interest" description="Disordered" evidence="1">
    <location>
        <begin position="121"/>
        <end position="153"/>
    </location>
</feature>
<keyword evidence="3" id="KW-1185">Reference proteome</keyword>
<dbReference type="Proteomes" id="UP000199408">
    <property type="component" value="Unassembled WGS sequence"/>
</dbReference>
<organism evidence="2 3">
    <name type="scientific">Micromonospora halophytica</name>
    <dbReference type="NCBI Taxonomy" id="47864"/>
    <lineage>
        <taxon>Bacteria</taxon>
        <taxon>Bacillati</taxon>
        <taxon>Actinomycetota</taxon>
        <taxon>Actinomycetes</taxon>
        <taxon>Micromonosporales</taxon>
        <taxon>Micromonosporaceae</taxon>
        <taxon>Micromonospora</taxon>
    </lineage>
</organism>
<evidence type="ECO:0000256" key="1">
    <source>
        <dbReference type="SAM" id="MobiDB-lite"/>
    </source>
</evidence>
<proteinExistence type="predicted"/>
<name>A0A1C5IFY0_9ACTN</name>
<reference evidence="3" key="1">
    <citation type="submission" date="2016-06" db="EMBL/GenBank/DDBJ databases">
        <authorList>
            <person name="Varghese N."/>
        </authorList>
    </citation>
    <scope>NUCLEOTIDE SEQUENCE [LARGE SCALE GENOMIC DNA]</scope>
    <source>
        <strain evidence="3">DSM 43171</strain>
    </source>
</reference>
<sequence length="153" mass="15987">MIVIAVLLALLGFTLMVCRMAVNAGNGMIMSAGEQRREPPAAADGVHADAARRVDPDRTGHPHVHLVGEAGGVLDPVQVRSGRTSDHRLGRHPQHRCAAREGMVPVEPGVGVDVLVEADPGRPAKLVPGEEPAPDGVRATEDPPGEGGRAMRS</sequence>
<dbReference type="RefSeq" id="WP_245675544.1">
    <property type="nucleotide sequence ID" value="NZ_FMDN01000010.1"/>
</dbReference>
<accession>A0A1C5IFY0</accession>
<evidence type="ECO:0000313" key="2">
    <source>
        <dbReference type="EMBL" id="SCG56911.1"/>
    </source>
</evidence>
<gene>
    <name evidence="2" type="ORF">GA0070560_110185</name>
</gene>
<dbReference type="STRING" id="47864.GA0070560_110185"/>
<protein>
    <submittedName>
        <fullName evidence="2">Uncharacterized protein</fullName>
    </submittedName>
</protein>